<dbReference type="STRING" id="1797457.A2160_02195"/>
<dbReference type="InterPro" id="IPR013221">
    <property type="entry name" value="Mur_ligase_cen"/>
</dbReference>
<dbReference type="Gene3D" id="3.90.190.20">
    <property type="entry name" value="Mur ligase, C-terminal domain"/>
    <property type="match status" value="1"/>
</dbReference>
<evidence type="ECO:0000313" key="8">
    <source>
        <dbReference type="Proteomes" id="UP000177006"/>
    </source>
</evidence>
<evidence type="ECO:0000259" key="5">
    <source>
        <dbReference type="Pfam" id="PF02875"/>
    </source>
</evidence>
<dbReference type="SUPFAM" id="SSF53623">
    <property type="entry name" value="MurD-like peptide ligases, catalytic domain"/>
    <property type="match status" value="1"/>
</dbReference>
<keyword evidence="4" id="KW-0472">Membrane</keyword>
<evidence type="ECO:0000313" key="7">
    <source>
        <dbReference type="EMBL" id="OGD63285.1"/>
    </source>
</evidence>
<keyword evidence="3" id="KW-0067">ATP-binding</keyword>
<dbReference type="GO" id="GO:0005524">
    <property type="term" value="F:ATP binding"/>
    <property type="evidence" value="ECO:0007669"/>
    <property type="project" value="UniProtKB-KW"/>
</dbReference>
<keyword evidence="4" id="KW-1133">Transmembrane helix</keyword>
<dbReference type="Proteomes" id="UP000177006">
    <property type="component" value="Unassembled WGS sequence"/>
</dbReference>
<proteinExistence type="predicted"/>
<dbReference type="Pfam" id="PF02875">
    <property type="entry name" value="Mur_ligase_C"/>
    <property type="match status" value="1"/>
</dbReference>
<keyword evidence="1" id="KW-0436">Ligase</keyword>
<feature type="transmembrane region" description="Helical" evidence="4">
    <location>
        <begin position="6"/>
        <end position="32"/>
    </location>
</feature>
<evidence type="ECO:0000256" key="3">
    <source>
        <dbReference type="ARBA" id="ARBA00022840"/>
    </source>
</evidence>
<protein>
    <recommendedName>
        <fullName evidence="9">Mur ligase central domain-containing protein</fullName>
    </recommendedName>
</protein>
<evidence type="ECO:0000256" key="2">
    <source>
        <dbReference type="ARBA" id="ARBA00022741"/>
    </source>
</evidence>
<dbReference type="Pfam" id="PF08245">
    <property type="entry name" value="Mur_ligase_M"/>
    <property type="match status" value="1"/>
</dbReference>
<organism evidence="7 8">
    <name type="scientific">Candidatus Beckwithbacteria bacterium RBG_13_42_9</name>
    <dbReference type="NCBI Taxonomy" id="1797457"/>
    <lineage>
        <taxon>Bacteria</taxon>
        <taxon>Candidatus Beckwithiibacteriota</taxon>
    </lineage>
</organism>
<evidence type="ECO:0000259" key="6">
    <source>
        <dbReference type="Pfam" id="PF08245"/>
    </source>
</evidence>
<dbReference type="InterPro" id="IPR036615">
    <property type="entry name" value="Mur_ligase_C_dom_sf"/>
</dbReference>
<dbReference type="EMBL" id="MEZK01000010">
    <property type="protein sequence ID" value="OGD63285.1"/>
    <property type="molecule type" value="Genomic_DNA"/>
</dbReference>
<reference evidence="7 8" key="1">
    <citation type="journal article" date="2016" name="Nat. Commun.">
        <title>Thousands of microbial genomes shed light on interconnected biogeochemical processes in an aquifer system.</title>
        <authorList>
            <person name="Anantharaman K."/>
            <person name="Brown C.T."/>
            <person name="Hug L.A."/>
            <person name="Sharon I."/>
            <person name="Castelle C.J."/>
            <person name="Probst A.J."/>
            <person name="Thomas B.C."/>
            <person name="Singh A."/>
            <person name="Wilkins M.J."/>
            <person name="Karaoz U."/>
            <person name="Brodie E.L."/>
            <person name="Williams K.H."/>
            <person name="Hubbard S.S."/>
            <person name="Banfield J.F."/>
        </authorList>
    </citation>
    <scope>NUCLEOTIDE SEQUENCE [LARGE SCALE GENOMIC DNA]</scope>
</reference>
<dbReference type="PANTHER" id="PTHR43024:SF1">
    <property type="entry name" value="UDP-N-ACETYLMURAMOYL-TRIPEPTIDE--D-ALANYL-D-ALANINE LIGASE"/>
    <property type="match status" value="1"/>
</dbReference>
<dbReference type="GO" id="GO:0016881">
    <property type="term" value="F:acid-amino acid ligase activity"/>
    <property type="evidence" value="ECO:0007669"/>
    <property type="project" value="InterPro"/>
</dbReference>
<keyword evidence="2" id="KW-0547">Nucleotide-binding</keyword>
<keyword evidence="4" id="KW-0812">Transmembrane</keyword>
<evidence type="ECO:0000256" key="1">
    <source>
        <dbReference type="ARBA" id="ARBA00022598"/>
    </source>
</evidence>
<name>A0A1F5E7D2_9BACT</name>
<feature type="domain" description="Mur ligase C-terminal" evidence="5">
    <location>
        <begin position="357"/>
        <end position="470"/>
    </location>
</feature>
<evidence type="ECO:0008006" key="9">
    <source>
        <dbReference type="Google" id="ProtNLM"/>
    </source>
</evidence>
<comment type="caution">
    <text evidence="7">The sequence shown here is derived from an EMBL/GenBank/DDBJ whole genome shotgun (WGS) entry which is preliminary data.</text>
</comment>
<accession>A0A1F5E7D2</accession>
<dbReference type="SUPFAM" id="SSF53244">
    <property type="entry name" value="MurD-like peptide ligases, peptide-binding domain"/>
    <property type="match status" value="1"/>
</dbReference>
<evidence type="ECO:0000256" key="4">
    <source>
        <dbReference type="SAM" id="Phobius"/>
    </source>
</evidence>
<dbReference type="PANTHER" id="PTHR43024">
    <property type="entry name" value="UDP-N-ACETYLMURAMOYL-TRIPEPTIDE--D-ALANYL-D-ALANINE LIGASE"/>
    <property type="match status" value="1"/>
</dbReference>
<feature type="domain" description="Mur ligase central" evidence="6">
    <location>
        <begin position="164"/>
        <end position="303"/>
    </location>
</feature>
<dbReference type="InterPro" id="IPR051046">
    <property type="entry name" value="MurCDEF_CellWall_CoF430Synth"/>
</dbReference>
<dbReference type="InterPro" id="IPR036565">
    <property type="entry name" value="Mur-like_cat_sf"/>
</dbReference>
<dbReference type="InterPro" id="IPR004101">
    <property type="entry name" value="Mur_ligase_C"/>
</dbReference>
<dbReference type="Gene3D" id="3.40.1190.10">
    <property type="entry name" value="Mur-like, catalytic domain"/>
    <property type="match status" value="1"/>
</dbReference>
<feature type="transmembrane region" description="Helical" evidence="4">
    <location>
        <begin position="72"/>
        <end position="92"/>
    </location>
</feature>
<sequence>MISWQLISFFSFLIFIWLLMRLGIGLVYWLYLWQRKEYRFDRFWAHLKLPEGRRQVMIAFNPFIFIARKPKFTLRVILFFGLILLVDYQLYFSTLRLLSIWVRQWPILLFPIFSVSLLLIFWITPFAAILVNISIDFLLKPVYGLFVALAKLKLKSYHPLVIGITGSFGKTAMKQILREVLATQFKVLATDASVNTLLGIAKTILFKLKSNQKIFIVEMGAYKSGEIKQLTDFVKPKIGIITGINPQHNELFGNQEKIVQGKYELIQALPRDGLAVFNGENSLTAHLAKQTKNVKVKVYSYPSKPYKTGLLGHFQQLNIQGALIVADYLGVSRLKALQVVEQLAPKEMLLKVEKGWQGCLVIDDSHNANPDGFWEALQVLKQMPAKRKIVITGGIVELGLVAAKVHQRLGKCIAEVADRLILTSQNFEADFRAGAGEKFDQKIEIINSNSALKSRLRKLVNEEAIVLLEGWNWSARKILLKSNF</sequence>
<gene>
    <name evidence="7" type="ORF">A2160_02195</name>
</gene>
<feature type="transmembrane region" description="Helical" evidence="4">
    <location>
        <begin position="104"/>
        <end position="131"/>
    </location>
</feature>
<dbReference type="AlphaFoldDB" id="A0A1F5E7D2"/>